<evidence type="ECO:0000313" key="2">
    <source>
        <dbReference type="Proteomes" id="UP000183832"/>
    </source>
</evidence>
<dbReference type="Proteomes" id="UP000183832">
    <property type="component" value="Unassembled WGS sequence"/>
</dbReference>
<protein>
    <submittedName>
        <fullName evidence="1">CLUMA_CG007669, isoform A</fullName>
    </submittedName>
</protein>
<proteinExistence type="predicted"/>
<dbReference type="EMBL" id="CVRI01000038">
    <property type="protein sequence ID" value="CRK94150.1"/>
    <property type="molecule type" value="Genomic_DNA"/>
</dbReference>
<organism evidence="1 2">
    <name type="scientific">Clunio marinus</name>
    <dbReference type="NCBI Taxonomy" id="568069"/>
    <lineage>
        <taxon>Eukaryota</taxon>
        <taxon>Metazoa</taxon>
        <taxon>Ecdysozoa</taxon>
        <taxon>Arthropoda</taxon>
        <taxon>Hexapoda</taxon>
        <taxon>Insecta</taxon>
        <taxon>Pterygota</taxon>
        <taxon>Neoptera</taxon>
        <taxon>Endopterygota</taxon>
        <taxon>Diptera</taxon>
        <taxon>Nematocera</taxon>
        <taxon>Chironomoidea</taxon>
        <taxon>Chironomidae</taxon>
        <taxon>Clunio</taxon>
    </lineage>
</organism>
<evidence type="ECO:0000313" key="1">
    <source>
        <dbReference type="EMBL" id="CRK94150.1"/>
    </source>
</evidence>
<accession>A0A1J1I5F4</accession>
<gene>
    <name evidence="1" type="ORF">CLUMA_CG007669</name>
</gene>
<dbReference type="AlphaFoldDB" id="A0A1J1I5F4"/>
<keyword evidence="2" id="KW-1185">Reference proteome</keyword>
<sequence length="76" mass="8901">MLFALKILTAYLPTCFLQQRFRRAMVFALNHSCDLQNYKAINSNFLLAIMRSRTSNSQSGWHYLLGSRRPETLVEF</sequence>
<name>A0A1J1I5F4_9DIPT</name>
<reference evidence="1 2" key="1">
    <citation type="submission" date="2015-04" db="EMBL/GenBank/DDBJ databases">
        <authorList>
            <person name="Syromyatnikov M.Y."/>
            <person name="Popov V.N."/>
        </authorList>
    </citation>
    <scope>NUCLEOTIDE SEQUENCE [LARGE SCALE GENOMIC DNA]</scope>
</reference>